<dbReference type="InterPro" id="IPR012902">
    <property type="entry name" value="N_methyl_site"/>
</dbReference>
<gene>
    <name evidence="7" type="ORF">PX653_08505</name>
</gene>
<keyword evidence="2" id="KW-0488">Methylation</keyword>
<dbReference type="EMBL" id="CP119083">
    <property type="protein sequence ID" value="WEF34786.1"/>
    <property type="molecule type" value="Genomic_DNA"/>
</dbReference>
<feature type="transmembrane region" description="Helical" evidence="6">
    <location>
        <begin position="20"/>
        <end position="42"/>
    </location>
</feature>
<dbReference type="Pfam" id="PF07963">
    <property type="entry name" value="N_methyl"/>
    <property type="match status" value="1"/>
</dbReference>
<dbReference type="PANTHER" id="PTHR30093:SF44">
    <property type="entry name" value="TYPE II SECRETION SYSTEM CORE PROTEIN G"/>
    <property type="match status" value="1"/>
</dbReference>
<dbReference type="InterPro" id="IPR045584">
    <property type="entry name" value="Pilin-like"/>
</dbReference>
<dbReference type="Proteomes" id="UP001216510">
    <property type="component" value="Chromosome"/>
</dbReference>
<organism evidence="7 8">
    <name type="scientific">Pseudoduganella chitinolytica</name>
    <dbReference type="NCBI Taxonomy" id="34070"/>
    <lineage>
        <taxon>Bacteria</taxon>
        <taxon>Pseudomonadati</taxon>
        <taxon>Pseudomonadota</taxon>
        <taxon>Betaproteobacteria</taxon>
        <taxon>Burkholderiales</taxon>
        <taxon>Oxalobacteraceae</taxon>
        <taxon>Telluria group</taxon>
        <taxon>Pseudoduganella</taxon>
    </lineage>
</organism>
<keyword evidence="4 6" id="KW-1133">Transmembrane helix</keyword>
<keyword evidence="8" id="KW-1185">Reference proteome</keyword>
<dbReference type="RefSeq" id="WP_277417457.1">
    <property type="nucleotide sequence ID" value="NZ_CP119083.1"/>
</dbReference>
<dbReference type="SUPFAM" id="SSF54523">
    <property type="entry name" value="Pili subunits"/>
    <property type="match status" value="1"/>
</dbReference>
<dbReference type="Gene3D" id="3.30.700.10">
    <property type="entry name" value="Glycoprotein, Type 4 Pilin"/>
    <property type="match status" value="1"/>
</dbReference>
<keyword evidence="3 6" id="KW-0812">Transmembrane</keyword>
<sequence length="156" mass="15793">MQFNKQMRSINRANQGGFTLIELIVVIVILGILAATALPRFADMGDNARFAKMQAARGAVQSAMNIAHGESLVVGGNPANVAMEGQNIAMTFNYPSAASIAAAAGLGADYGVAVANGVATISDTTVAGCSFTYTQAQAANTQPAVTAPALANCAGQ</sequence>
<comment type="subcellular location">
    <subcellularLocation>
        <location evidence="1">Membrane</location>
        <topology evidence="1">Single-pass membrane protein</topology>
    </subcellularLocation>
</comment>
<evidence type="ECO:0000313" key="7">
    <source>
        <dbReference type="EMBL" id="WEF34786.1"/>
    </source>
</evidence>
<evidence type="ECO:0000256" key="2">
    <source>
        <dbReference type="ARBA" id="ARBA00022481"/>
    </source>
</evidence>
<evidence type="ECO:0000256" key="3">
    <source>
        <dbReference type="ARBA" id="ARBA00022692"/>
    </source>
</evidence>
<evidence type="ECO:0000256" key="6">
    <source>
        <dbReference type="SAM" id="Phobius"/>
    </source>
</evidence>
<proteinExistence type="predicted"/>
<dbReference type="NCBIfam" id="TIGR02532">
    <property type="entry name" value="IV_pilin_GFxxxE"/>
    <property type="match status" value="1"/>
</dbReference>
<evidence type="ECO:0000256" key="4">
    <source>
        <dbReference type="ARBA" id="ARBA00022989"/>
    </source>
</evidence>
<protein>
    <submittedName>
        <fullName evidence="7">Type II secretion system protein</fullName>
    </submittedName>
</protein>
<reference evidence="7 8" key="1">
    <citation type="submission" date="2023-02" db="EMBL/GenBank/DDBJ databases">
        <title>Gemone sequence of Telluria chitinolytica ACM 3522T.</title>
        <authorList>
            <person name="Frediansyah A."/>
            <person name="Miess H."/>
            <person name="Gross H."/>
        </authorList>
    </citation>
    <scope>NUCLEOTIDE SEQUENCE [LARGE SCALE GENOMIC DNA]</scope>
    <source>
        <strain evidence="7 8">ACM 3522</strain>
    </source>
</reference>
<dbReference type="PROSITE" id="PS00409">
    <property type="entry name" value="PROKAR_NTER_METHYL"/>
    <property type="match status" value="1"/>
</dbReference>
<keyword evidence="5 6" id="KW-0472">Membrane</keyword>
<evidence type="ECO:0000256" key="1">
    <source>
        <dbReference type="ARBA" id="ARBA00004167"/>
    </source>
</evidence>
<dbReference type="PANTHER" id="PTHR30093">
    <property type="entry name" value="GENERAL SECRETION PATHWAY PROTEIN G"/>
    <property type="match status" value="1"/>
</dbReference>
<accession>A0ABY8BFT5</accession>
<name>A0ABY8BFT5_9BURK</name>
<evidence type="ECO:0000313" key="8">
    <source>
        <dbReference type="Proteomes" id="UP001216510"/>
    </source>
</evidence>
<evidence type="ECO:0000256" key="5">
    <source>
        <dbReference type="ARBA" id="ARBA00023136"/>
    </source>
</evidence>